<evidence type="ECO:0000313" key="3">
    <source>
        <dbReference type="Proteomes" id="UP000736583"/>
    </source>
</evidence>
<organism evidence="2 3">
    <name type="scientific">Clostridium simiarum</name>
    <dbReference type="NCBI Taxonomy" id="2841506"/>
    <lineage>
        <taxon>Bacteria</taxon>
        <taxon>Bacillati</taxon>
        <taxon>Bacillota</taxon>
        <taxon>Clostridia</taxon>
        <taxon>Eubacteriales</taxon>
        <taxon>Clostridiaceae</taxon>
        <taxon>Clostridium</taxon>
    </lineage>
</organism>
<dbReference type="RefSeq" id="WP_216456643.1">
    <property type="nucleotide sequence ID" value="NZ_JAHLQL010000001.1"/>
</dbReference>
<name>A0ABS6EYN1_9CLOT</name>
<feature type="domain" description="Metallo-beta-lactamase" evidence="1">
    <location>
        <begin position="54"/>
        <end position="248"/>
    </location>
</feature>
<protein>
    <submittedName>
        <fullName evidence="2">MBL fold metallo-hydrolase</fullName>
    </submittedName>
</protein>
<proteinExistence type="predicted"/>
<dbReference type="Pfam" id="PF00753">
    <property type="entry name" value="Lactamase_B"/>
    <property type="match status" value="1"/>
</dbReference>
<dbReference type="PANTHER" id="PTHR30619:SF7">
    <property type="entry name" value="BETA-LACTAMASE DOMAIN PROTEIN"/>
    <property type="match status" value="1"/>
</dbReference>
<evidence type="ECO:0000259" key="1">
    <source>
        <dbReference type="SMART" id="SM00849"/>
    </source>
</evidence>
<dbReference type="PANTHER" id="PTHR30619">
    <property type="entry name" value="DNA INTERNALIZATION/COMPETENCE PROTEIN COMEC/REC2"/>
    <property type="match status" value="1"/>
</dbReference>
<sequence>MFLKPKHLKVLFPLFLVFILIFTGCTITVKTSGNNSNSNTEVDNLKVHYIDIGQGDSVLIQYKDKNMLIDAGPRSSSDKLVKYLKDIGVNKINIVVATHPHEDHIGGIVAVLNNFPVEKFYAPQKTNNTKTFEKMVSTLKEKNLKINVAKKGVSLDFHSDIKAEMLAPNSENYENINNYSAVVKLNYGENSFLFMGDAEKISEKEIVQKNLDLKSDVIKLGHHGSSTSSSKEFLDKVDAKYAIISCAKGNDYGHPHKEIVEDMKNRNITVYRTDLQGDIVITSDGKNIKSDK</sequence>
<reference evidence="2 3" key="1">
    <citation type="submission" date="2021-06" db="EMBL/GenBank/DDBJ databases">
        <authorList>
            <person name="Sun Q."/>
            <person name="Li D."/>
        </authorList>
    </citation>
    <scope>NUCLEOTIDE SEQUENCE [LARGE SCALE GENOMIC DNA]</scope>
    <source>
        <strain evidence="2 3">MSJ-4</strain>
    </source>
</reference>
<accession>A0ABS6EYN1</accession>
<dbReference type="Proteomes" id="UP000736583">
    <property type="component" value="Unassembled WGS sequence"/>
</dbReference>
<dbReference type="InterPro" id="IPR035681">
    <property type="entry name" value="ComA-like_MBL"/>
</dbReference>
<gene>
    <name evidence="2" type="ORF">KQI89_01935</name>
</gene>
<evidence type="ECO:0000313" key="2">
    <source>
        <dbReference type="EMBL" id="MBU5590513.1"/>
    </source>
</evidence>
<dbReference type="SMART" id="SM00849">
    <property type="entry name" value="Lactamase_B"/>
    <property type="match status" value="1"/>
</dbReference>
<dbReference type="PROSITE" id="PS51257">
    <property type="entry name" value="PROKAR_LIPOPROTEIN"/>
    <property type="match status" value="1"/>
</dbReference>
<dbReference type="InterPro" id="IPR001279">
    <property type="entry name" value="Metallo-B-lactamas"/>
</dbReference>
<comment type="caution">
    <text evidence="2">The sequence shown here is derived from an EMBL/GenBank/DDBJ whole genome shotgun (WGS) entry which is preliminary data.</text>
</comment>
<dbReference type="CDD" id="cd07731">
    <property type="entry name" value="ComA-like_MBL-fold"/>
    <property type="match status" value="1"/>
</dbReference>
<keyword evidence="3" id="KW-1185">Reference proteome</keyword>
<dbReference type="InterPro" id="IPR052159">
    <property type="entry name" value="Competence_DNA_uptake"/>
</dbReference>
<dbReference type="EMBL" id="JAHLQL010000001">
    <property type="protein sequence ID" value="MBU5590513.1"/>
    <property type="molecule type" value="Genomic_DNA"/>
</dbReference>